<dbReference type="AlphaFoldDB" id="A0A8C2M366"/>
<name>A0A8C2M366_CRIGR</name>
<reference evidence="2" key="2">
    <citation type="submission" date="2025-09" db="UniProtKB">
        <authorList>
            <consortium name="Ensembl"/>
        </authorList>
    </citation>
    <scope>IDENTIFICATION</scope>
</reference>
<protein>
    <submittedName>
        <fullName evidence="2">Uncharacterized protein</fullName>
    </submittedName>
</protein>
<reference evidence="2" key="1">
    <citation type="submission" date="2025-08" db="UniProtKB">
        <authorList>
            <consortium name="Ensembl"/>
        </authorList>
    </citation>
    <scope>IDENTIFICATION</scope>
</reference>
<evidence type="ECO:0000256" key="1">
    <source>
        <dbReference type="SAM" id="MobiDB-lite"/>
    </source>
</evidence>
<feature type="region of interest" description="Disordered" evidence="1">
    <location>
        <begin position="1"/>
        <end position="103"/>
    </location>
</feature>
<dbReference type="Proteomes" id="UP000694386">
    <property type="component" value="Unplaced"/>
</dbReference>
<organism evidence="2 3">
    <name type="scientific">Cricetulus griseus</name>
    <name type="common">Chinese hamster</name>
    <name type="synonym">Cricetulus barabensis griseus</name>
    <dbReference type="NCBI Taxonomy" id="10029"/>
    <lineage>
        <taxon>Eukaryota</taxon>
        <taxon>Metazoa</taxon>
        <taxon>Chordata</taxon>
        <taxon>Craniata</taxon>
        <taxon>Vertebrata</taxon>
        <taxon>Euteleostomi</taxon>
        <taxon>Mammalia</taxon>
        <taxon>Eutheria</taxon>
        <taxon>Euarchontoglires</taxon>
        <taxon>Glires</taxon>
        <taxon>Rodentia</taxon>
        <taxon>Myomorpha</taxon>
        <taxon>Muroidea</taxon>
        <taxon>Cricetidae</taxon>
        <taxon>Cricetinae</taxon>
        <taxon>Cricetulus</taxon>
    </lineage>
</organism>
<proteinExistence type="predicted"/>
<evidence type="ECO:0000313" key="3">
    <source>
        <dbReference type="Proteomes" id="UP000694386"/>
    </source>
</evidence>
<dbReference type="Ensembl" id="ENSCGRT00001016847.1">
    <property type="protein sequence ID" value="ENSCGRP00001012612.1"/>
    <property type="gene ID" value="ENSCGRG00001013985.1"/>
</dbReference>
<accession>A0A8C2M366</accession>
<evidence type="ECO:0000313" key="2">
    <source>
        <dbReference type="Ensembl" id="ENSCGRP00001012612.1"/>
    </source>
</evidence>
<feature type="compositionally biased region" description="Low complexity" evidence="1">
    <location>
        <begin position="20"/>
        <end position="34"/>
    </location>
</feature>
<sequence length="103" mass="10816">SGSLLARVTRPASSPPGAPWPRGSPRGGRWPRSSVPHGPSRHTRGSPVSLDAPGPEPRSRRHEGHPGLTEEESRERGHGFSHLPRPGGRGLHPAEPTADPSGG</sequence>